<name>A0ABV7VT01_9GAMM</name>
<proteinExistence type="predicted"/>
<keyword evidence="2" id="KW-1185">Reference proteome</keyword>
<comment type="caution">
    <text evidence="1">The sequence shown here is derived from an EMBL/GenBank/DDBJ whole genome shotgun (WGS) entry which is preliminary data.</text>
</comment>
<protein>
    <recommendedName>
        <fullName evidence="3">Lipoprotein</fullName>
    </recommendedName>
</protein>
<evidence type="ECO:0000313" key="2">
    <source>
        <dbReference type="Proteomes" id="UP001595722"/>
    </source>
</evidence>
<sequence length="138" mass="14798">MRRLLIFAAIAMAGCARLDSVQIGSIDQSQGALTPVSVRLSETGFDAAASAELGRQLSRGQTSQQWKEIRDILALVNMGPRTGNPVYDENYAEQLLSFLRNECPSGELTGIRAIREAKTAGPVSGEIVAVDAFCIAEK</sequence>
<accession>A0ABV7VT01</accession>
<dbReference type="EMBL" id="JBHRYB010000003">
    <property type="protein sequence ID" value="MFC3679213.1"/>
    <property type="molecule type" value="Genomic_DNA"/>
</dbReference>
<dbReference type="RefSeq" id="WP_376864871.1">
    <property type="nucleotide sequence ID" value="NZ_JBHRYB010000003.1"/>
</dbReference>
<gene>
    <name evidence="1" type="ORF">ACFOMG_03700</name>
</gene>
<dbReference type="Proteomes" id="UP001595722">
    <property type="component" value="Unassembled WGS sequence"/>
</dbReference>
<dbReference type="PROSITE" id="PS51257">
    <property type="entry name" value="PROKAR_LIPOPROTEIN"/>
    <property type="match status" value="1"/>
</dbReference>
<organism evidence="1 2">
    <name type="scientific">Bacterioplanoides pacificum</name>
    <dbReference type="NCBI Taxonomy" id="1171596"/>
    <lineage>
        <taxon>Bacteria</taxon>
        <taxon>Pseudomonadati</taxon>
        <taxon>Pseudomonadota</taxon>
        <taxon>Gammaproteobacteria</taxon>
        <taxon>Oceanospirillales</taxon>
        <taxon>Oceanospirillaceae</taxon>
        <taxon>Bacterioplanoides</taxon>
    </lineage>
</organism>
<evidence type="ECO:0000313" key="1">
    <source>
        <dbReference type="EMBL" id="MFC3679213.1"/>
    </source>
</evidence>
<reference evidence="2" key="1">
    <citation type="journal article" date="2019" name="Int. J. Syst. Evol. Microbiol.">
        <title>The Global Catalogue of Microorganisms (GCM) 10K type strain sequencing project: providing services to taxonomists for standard genome sequencing and annotation.</title>
        <authorList>
            <consortium name="The Broad Institute Genomics Platform"/>
            <consortium name="The Broad Institute Genome Sequencing Center for Infectious Disease"/>
            <person name="Wu L."/>
            <person name="Ma J."/>
        </authorList>
    </citation>
    <scope>NUCLEOTIDE SEQUENCE [LARGE SCALE GENOMIC DNA]</scope>
    <source>
        <strain evidence="2">KCTC 42424</strain>
    </source>
</reference>
<evidence type="ECO:0008006" key="3">
    <source>
        <dbReference type="Google" id="ProtNLM"/>
    </source>
</evidence>